<protein>
    <submittedName>
        <fullName evidence="1">Uncharacterized protein</fullName>
    </submittedName>
</protein>
<proteinExistence type="predicted"/>
<reference evidence="1" key="1">
    <citation type="journal article" date="2019" name="MBio">
        <title>Virus Genomes from Deep Sea Sediments Expand the Ocean Megavirome and Support Independent Origins of Viral Gigantism.</title>
        <authorList>
            <person name="Backstrom D."/>
            <person name="Yutin N."/>
            <person name="Jorgensen S.L."/>
            <person name="Dharamshi J."/>
            <person name="Homa F."/>
            <person name="Zaremba-Niedwiedzka K."/>
            <person name="Spang A."/>
            <person name="Wolf Y.I."/>
            <person name="Koonin E.V."/>
            <person name="Ettema T.J."/>
        </authorList>
    </citation>
    <scope>NUCLEOTIDE SEQUENCE</scope>
</reference>
<evidence type="ECO:0000313" key="1">
    <source>
        <dbReference type="EMBL" id="QBK86692.1"/>
    </source>
</evidence>
<organism evidence="1">
    <name type="scientific">Marseillevirus LCMAC103</name>
    <dbReference type="NCBI Taxonomy" id="2506604"/>
    <lineage>
        <taxon>Viruses</taxon>
        <taxon>Varidnaviria</taxon>
        <taxon>Bamfordvirae</taxon>
        <taxon>Nucleocytoviricota</taxon>
        <taxon>Megaviricetes</taxon>
        <taxon>Pimascovirales</taxon>
        <taxon>Pimascovirales incertae sedis</taxon>
        <taxon>Marseilleviridae</taxon>
    </lineage>
</organism>
<name>A0A481YU53_9VIRU</name>
<dbReference type="EMBL" id="MK500335">
    <property type="protein sequence ID" value="QBK86692.1"/>
    <property type="molecule type" value="Genomic_DNA"/>
</dbReference>
<accession>A0A481YU53</accession>
<sequence length="75" mass="8877">MVGFFSVSTTRRIKSGEERRGLRYLWKHERAPGRQFGRRTAKPGLYSETVPSTFANIRPRFLFRELFLMGGWIRI</sequence>
<gene>
    <name evidence="1" type="ORF">LCMAC103_00210</name>
</gene>